<comment type="caution">
    <text evidence="2">The sequence shown here is derived from an EMBL/GenBank/DDBJ whole genome shotgun (WGS) entry which is preliminary data.</text>
</comment>
<evidence type="ECO:0008006" key="4">
    <source>
        <dbReference type="Google" id="ProtNLM"/>
    </source>
</evidence>
<feature type="region of interest" description="Disordered" evidence="1">
    <location>
        <begin position="266"/>
        <end position="291"/>
    </location>
</feature>
<protein>
    <recommendedName>
        <fullName evidence="4">Retrotransposon gag domain-containing protein</fullName>
    </recommendedName>
</protein>
<evidence type="ECO:0000313" key="2">
    <source>
        <dbReference type="EMBL" id="RDX72592.1"/>
    </source>
</evidence>
<reference evidence="2" key="1">
    <citation type="submission" date="2018-05" db="EMBL/GenBank/DDBJ databases">
        <title>Draft genome of Mucuna pruriens seed.</title>
        <authorList>
            <person name="Nnadi N.E."/>
            <person name="Vos R."/>
            <person name="Hasami M.H."/>
            <person name="Devisetty U.K."/>
            <person name="Aguiy J.C."/>
        </authorList>
    </citation>
    <scope>NUCLEOTIDE SEQUENCE [LARGE SCALE GENOMIC DNA]</scope>
    <source>
        <strain evidence="2">JCA_2017</strain>
    </source>
</reference>
<sequence length="451" mass="53151">MWDFSEERESCLLKTQIMIDQLKKIEAKLGEKIYKLEEDNRKSLDLIRRDTQSINANVEALSRERKEGNRVASLHESEGSHEEVHISESNVSFSSQRMERNQRHVRNERIERCERPRKGKEELIREKLDRNCKVDSYLNWELKVDQIFECFDYRERIKVRLVTLEFNRYALVWWNQVLEDIRSARRDPCESWDDLKKIMRERDLYNKLQRLYQGSKSMEEVPTLYHTKGVIPPSYKVEFSSKESHIKCFKCLGKCPNKRNMSMRENREIESESSQGDSTSSSEVESTSDHSHYEGDLLMVRRFMSNISGEKVESQKEKIFHFRSLVLGKLCSIIKYGGSSVNVARSRLVRKLGIPTLPHPKPYKLQGLSKGGGDRKHVNEVMCDVVSMDATYILLGRPWQIDRKVTHDRVLNRFCFVNLVEKVVLNPLSPREVCEDQIKMRIKIKEERKEK</sequence>
<dbReference type="PANTHER" id="PTHR35046:SF9">
    <property type="entry name" value="RNA-DIRECTED DNA POLYMERASE"/>
    <property type="match status" value="1"/>
</dbReference>
<name>A0A371F2T0_MUCPR</name>
<dbReference type="OrthoDB" id="1747743at2759"/>
<evidence type="ECO:0000313" key="3">
    <source>
        <dbReference type="Proteomes" id="UP000257109"/>
    </source>
</evidence>
<gene>
    <name evidence="2" type="ORF">CR513_47898</name>
</gene>
<accession>A0A371F2T0</accession>
<dbReference type="CDD" id="cd00303">
    <property type="entry name" value="retropepsin_like"/>
    <property type="match status" value="1"/>
</dbReference>
<dbReference type="AlphaFoldDB" id="A0A371F2T0"/>
<dbReference type="EMBL" id="QJKJ01010851">
    <property type="protein sequence ID" value="RDX72592.1"/>
    <property type="molecule type" value="Genomic_DNA"/>
</dbReference>
<keyword evidence="3" id="KW-1185">Reference proteome</keyword>
<proteinExistence type="predicted"/>
<dbReference type="Proteomes" id="UP000257109">
    <property type="component" value="Unassembled WGS sequence"/>
</dbReference>
<feature type="compositionally biased region" description="Low complexity" evidence="1">
    <location>
        <begin position="272"/>
        <end position="285"/>
    </location>
</feature>
<feature type="non-terminal residue" evidence="2">
    <location>
        <position position="1"/>
    </location>
</feature>
<dbReference type="PANTHER" id="PTHR35046">
    <property type="entry name" value="ZINC KNUCKLE (CCHC-TYPE) FAMILY PROTEIN"/>
    <property type="match status" value="1"/>
</dbReference>
<evidence type="ECO:0000256" key="1">
    <source>
        <dbReference type="SAM" id="MobiDB-lite"/>
    </source>
</evidence>
<organism evidence="2 3">
    <name type="scientific">Mucuna pruriens</name>
    <name type="common">Velvet bean</name>
    <name type="synonym">Dolichos pruriens</name>
    <dbReference type="NCBI Taxonomy" id="157652"/>
    <lineage>
        <taxon>Eukaryota</taxon>
        <taxon>Viridiplantae</taxon>
        <taxon>Streptophyta</taxon>
        <taxon>Embryophyta</taxon>
        <taxon>Tracheophyta</taxon>
        <taxon>Spermatophyta</taxon>
        <taxon>Magnoliopsida</taxon>
        <taxon>eudicotyledons</taxon>
        <taxon>Gunneridae</taxon>
        <taxon>Pentapetalae</taxon>
        <taxon>rosids</taxon>
        <taxon>fabids</taxon>
        <taxon>Fabales</taxon>
        <taxon>Fabaceae</taxon>
        <taxon>Papilionoideae</taxon>
        <taxon>50 kb inversion clade</taxon>
        <taxon>NPAAA clade</taxon>
        <taxon>indigoferoid/millettioid clade</taxon>
        <taxon>Phaseoleae</taxon>
        <taxon>Mucuna</taxon>
    </lineage>
</organism>